<evidence type="ECO:0000259" key="2">
    <source>
        <dbReference type="SMART" id="SM00849"/>
    </source>
</evidence>
<dbReference type="Gene3D" id="3.60.15.10">
    <property type="entry name" value="Ribonuclease Z/Hydroxyacylglutathione hydrolase-like"/>
    <property type="match status" value="1"/>
</dbReference>
<evidence type="ECO:0000313" key="3">
    <source>
        <dbReference type="EMBL" id="MFC7321164.1"/>
    </source>
</evidence>
<dbReference type="EMBL" id="JBHTBY010000008">
    <property type="protein sequence ID" value="MFC7321164.1"/>
    <property type="molecule type" value="Genomic_DNA"/>
</dbReference>
<dbReference type="CDD" id="cd07716">
    <property type="entry name" value="RNaseZ_short-form-like_MBL-fold"/>
    <property type="match status" value="1"/>
</dbReference>
<comment type="caution">
    <text evidence="3">The sequence shown here is derived from an EMBL/GenBank/DDBJ whole genome shotgun (WGS) entry which is preliminary data.</text>
</comment>
<keyword evidence="4" id="KW-1185">Reference proteome</keyword>
<feature type="domain" description="Metallo-beta-lactamase" evidence="2">
    <location>
        <begin position="18"/>
        <end position="210"/>
    </location>
</feature>
<dbReference type="SMART" id="SM00849">
    <property type="entry name" value="Lactamase_B"/>
    <property type="match status" value="1"/>
</dbReference>
<dbReference type="Pfam" id="PF12706">
    <property type="entry name" value="Lactamase_B_2"/>
    <property type="match status" value="1"/>
</dbReference>
<evidence type="ECO:0000256" key="1">
    <source>
        <dbReference type="ARBA" id="ARBA00022833"/>
    </source>
</evidence>
<dbReference type="RefSeq" id="WP_289216293.1">
    <property type="nucleotide sequence ID" value="NZ_JAPVRC010000006.1"/>
</dbReference>
<dbReference type="InterPro" id="IPR001279">
    <property type="entry name" value="Metallo-B-lactamas"/>
</dbReference>
<reference evidence="4" key="1">
    <citation type="journal article" date="2019" name="Int. J. Syst. Evol. Microbiol.">
        <title>The Global Catalogue of Microorganisms (GCM) 10K type strain sequencing project: providing services to taxonomists for standard genome sequencing and annotation.</title>
        <authorList>
            <consortium name="The Broad Institute Genomics Platform"/>
            <consortium name="The Broad Institute Genome Sequencing Center for Infectious Disease"/>
            <person name="Wu L."/>
            <person name="Ma J."/>
        </authorList>
    </citation>
    <scope>NUCLEOTIDE SEQUENCE [LARGE SCALE GENOMIC DNA]</scope>
    <source>
        <strain evidence="4">CCUG 73951</strain>
    </source>
</reference>
<name>A0ABW2K4U9_9BACI</name>
<keyword evidence="1" id="KW-0862">Zinc</keyword>
<proteinExistence type="predicted"/>
<dbReference type="InterPro" id="IPR036866">
    <property type="entry name" value="RibonucZ/Hydroxyglut_hydro"/>
</dbReference>
<accession>A0ABW2K4U9</accession>
<evidence type="ECO:0000313" key="4">
    <source>
        <dbReference type="Proteomes" id="UP001596494"/>
    </source>
</evidence>
<dbReference type="Proteomes" id="UP001596494">
    <property type="component" value="Unassembled WGS sequence"/>
</dbReference>
<protein>
    <submittedName>
        <fullName evidence="3">MBL fold metallo-hydrolase</fullName>
    </submittedName>
</protein>
<sequence length="245" mass="27425">MQISIIGFWGAYPAANSATSSYLLEEEGFKLLIDCGSGCLSRLQQRTDVQELNAVLLSHYHKDHVADIGVLQYAWLVQNSIHDTKQVLPIYGHREDKAAFKELSHQYTKGVEYDPEQTMEIGPFTINFLQTKHPVPCYAMKICNGTETIVYTADTSYFSGLAEFARGADLLITDTNFYKGMDGSKPGHMTSEEAALIARDAEVETLWLSHLPHFGNLNLLKQEAADVFKGNIELASEELTWRGRT</sequence>
<gene>
    <name evidence="3" type="ORF">ACFQMN_09750</name>
</gene>
<dbReference type="PANTHER" id="PTHR46018:SF4">
    <property type="entry name" value="METALLO-HYDROLASE YHFI-RELATED"/>
    <property type="match status" value="1"/>
</dbReference>
<organism evidence="3 4">
    <name type="scientific">Halobacillus campisalis</name>
    <dbReference type="NCBI Taxonomy" id="435909"/>
    <lineage>
        <taxon>Bacteria</taxon>
        <taxon>Bacillati</taxon>
        <taxon>Bacillota</taxon>
        <taxon>Bacilli</taxon>
        <taxon>Bacillales</taxon>
        <taxon>Bacillaceae</taxon>
        <taxon>Halobacillus</taxon>
    </lineage>
</organism>
<dbReference type="PANTHER" id="PTHR46018">
    <property type="entry name" value="ZINC PHOSPHODIESTERASE ELAC PROTEIN 1"/>
    <property type="match status" value="1"/>
</dbReference>
<dbReference type="SUPFAM" id="SSF56281">
    <property type="entry name" value="Metallo-hydrolase/oxidoreductase"/>
    <property type="match status" value="1"/>
</dbReference>